<evidence type="ECO:0000313" key="2">
    <source>
        <dbReference type="EMBL" id="OAL26132.1"/>
    </source>
</evidence>
<keyword evidence="3" id="KW-1185">Reference proteome</keyword>
<dbReference type="OrthoDB" id="4145562at2759"/>
<protein>
    <submittedName>
        <fullName evidence="2">Uncharacterized protein</fullName>
    </submittedName>
</protein>
<feature type="compositionally biased region" description="Polar residues" evidence="1">
    <location>
        <begin position="211"/>
        <end position="231"/>
    </location>
</feature>
<comment type="caution">
    <text evidence="2">The sequence shown here is derived from an EMBL/GenBank/DDBJ whole genome shotgun (WGS) entry which is preliminary data.</text>
</comment>
<organism evidence="2 3">
    <name type="scientific">Fonsecaea nubica</name>
    <dbReference type="NCBI Taxonomy" id="856822"/>
    <lineage>
        <taxon>Eukaryota</taxon>
        <taxon>Fungi</taxon>
        <taxon>Dikarya</taxon>
        <taxon>Ascomycota</taxon>
        <taxon>Pezizomycotina</taxon>
        <taxon>Eurotiomycetes</taxon>
        <taxon>Chaetothyriomycetidae</taxon>
        <taxon>Chaetothyriales</taxon>
        <taxon>Herpotrichiellaceae</taxon>
        <taxon>Fonsecaea</taxon>
    </lineage>
</organism>
<feature type="region of interest" description="Disordered" evidence="1">
    <location>
        <begin position="143"/>
        <end position="246"/>
    </location>
</feature>
<dbReference type="AlphaFoldDB" id="A0A178CAU5"/>
<evidence type="ECO:0000313" key="3">
    <source>
        <dbReference type="Proteomes" id="UP000185904"/>
    </source>
</evidence>
<sequence>MSESEPDGGAFLYPEHTEDQIEASSRNLDMFETSSDMWPAEQSAPITPSPSSVPLPLSIRPSARTYDGLHADESRPCRFENELGSLNLGDTRTEENEFEKSPKAIEHSLENNYAGSGSILPQILRDTEEEKLARAAEVLRRFIPRKASGSSSLQDPTIDPEGNSAREHTTRIPRLKRLQGQSSEQGMEALTKPPLDRGRSATVESKRSAGSGISQDSGSGETLRTAISTDPTEGMDEDERTCKGIV</sequence>
<dbReference type="RefSeq" id="XP_022495551.1">
    <property type="nucleotide sequence ID" value="XM_022648445.1"/>
</dbReference>
<reference evidence="2 3" key="1">
    <citation type="submission" date="2016-03" db="EMBL/GenBank/DDBJ databases">
        <title>The draft genome sequence of Fonsecaea nubica causative agent of cutaneous subcutaneous infection in human host.</title>
        <authorList>
            <person name="Costa F."/>
            <person name="Sybren D.H."/>
            <person name="Raittz R.T."/>
            <person name="Weiss V.A."/>
            <person name="Leao A.C."/>
            <person name="Gomes R."/>
            <person name="De Souza E.M."/>
            <person name="Pedrosa F.O."/>
            <person name="Steffens M.B."/>
            <person name="Bombassaro A."/>
            <person name="Tadra-Sfeir M.Z."/>
            <person name="Moreno L.F."/>
            <person name="Najafzadeh M.J."/>
            <person name="Felipe M.S."/>
            <person name="Teixeira M."/>
            <person name="Sun J."/>
            <person name="Xi L."/>
            <person name="Castro M.A."/>
            <person name="Vicente V.A."/>
        </authorList>
    </citation>
    <scope>NUCLEOTIDE SEQUENCE [LARGE SCALE GENOMIC DNA]</scope>
    <source>
        <strain evidence="2 3">CBS 269.64</strain>
    </source>
</reference>
<proteinExistence type="predicted"/>
<feature type="region of interest" description="Disordered" evidence="1">
    <location>
        <begin position="37"/>
        <end position="59"/>
    </location>
</feature>
<dbReference type="Proteomes" id="UP000185904">
    <property type="component" value="Unassembled WGS sequence"/>
</dbReference>
<accession>A0A178CAU5</accession>
<dbReference type="EMBL" id="LVCJ01000105">
    <property type="protein sequence ID" value="OAL26132.1"/>
    <property type="molecule type" value="Genomic_DNA"/>
</dbReference>
<evidence type="ECO:0000256" key="1">
    <source>
        <dbReference type="SAM" id="MobiDB-lite"/>
    </source>
</evidence>
<name>A0A178CAU5_9EURO</name>
<feature type="compositionally biased region" description="Basic and acidic residues" evidence="1">
    <location>
        <begin position="194"/>
        <end position="207"/>
    </location>
</feature>
<gene>
    <name evidence="2" type="ORF">AYO20_10185</name>
</gene>
<feature type="region of interest" description="Disordered" evidence="1">
    <location>
        <begin position="1"/>
        <end position="23"/>
    </location>
</feature>
<dbReference type="GeneID" id="34593575"/>